<dbReference type="SUPFAM" id="SSF52266">
    <property type="entry name" value="SGNH hydrolase"/>
    <property type="match status" value="1"/>
</dbReference>
<keyword evidence="1" id="KW-0732">Signal</keyword>
<evidence type="ECO:0000256" key="1">
    <source>
        <dbReference type="SAM" id="SignalP"/>
    </source>
</evidence>
<dbReference type="GO" id="GO:0016788">
    <property type="term" value="F:hydrolase activity, acting on ester bonds"/>
    <property type="evidence" value="ECO:0007669"/>
    <property type="project" value="InterPro"/>
</dbReference>
<dbReference type="RefSeq" id="XP_016213361.1">
    <property type="nucleotide sequence ID" value="XM_016358742.1"/>
</dbReference>
<name>A0A0D1YSA3_9PEZI</name>
<dbReference type="GeneID" id="27313232"/>
<dbReference type="Pfam" id="PF13472">
    <property type="entry name" value="Lipase_GDSL_2"/>
    <property type="match status" value="1"/>
</dbReference>
<dbReference type="InterPro" id="IPR036514">
    <property type="entry name" value="SGNH_hydro_sf"/>
</dbReference>
<dbReference type="PANTHER" id="PTHR37981:SF1">
    <property type="entry name" value="SGNH HYDROLASE-TYPE ESTERASE DOMAIN-CONTAINING PROTEIN"/>
    <property type="match status" value="1"/>
</dbReference>
<dbReference type="HOGENOM" id="CLU_038449_1_1_1"/>
<dbReference type="Gene3D" id="3.40.50.1110">
    <property type="entry name" value="SGNH hydrolase"/>
    <property type="match status" value="1"/>
</dbReference>
<dbReference type="VEuPathDB" id="FungiDB:PV09_05259"/>
<evidence type="ECO:0000313" key="3">
    <source>
        <dbReference type="EMBL" id="KIW03492.1"/>
    </source>
</evidence>
<dbReference type="OrthoDB" id="21678at2759"/>
<dbReference type="GO" id="GO:0006629">
    <property type="term" value="P:lipid metabolic process"/>
    <property type="evidence" value="ECO:0007669"/>
    <property type="project" value="TreeGrafter"/>
</dbReference>
<reference evidence="3 4" key="1">
    <citation type="submission" date="2015-01" db="EMBL/GenBank/DDBJ databases">
        <title>The Genome Sequence of Ochroconis gallopava CBS43764.</title>
        <authorList>
            <consortium name="The Broad Institute Genomics Platform"/>
            <person name="Cuomo C."/>
            <person name="de Hoog S."/>
            <person name="Gorbushina A."/>
            <person name="Stielow B."/>
            <person name="Teixiera M."/>
            <person name="Abouelleil A."/>
            <person name="Chapman S.B."/>
            <person name="Priest M."/>
            <person name="Young S.K."/>
            <person name="Wortman J."/>
            <person name="Nusbaum C."/>
            <person name="Birren B."/>
        </authorList>
    </citation>
    <scope>NUCLEOTIDE SEQUENCE [LARGE SCALE GENOMIC DNA]</scope>
    <source>
        <strain evidence="3 4">CBS 43764</strain>
    </source>
</reference>
<dbReference type="InterPro" id="IPR013830">
    <property type="entry name" value="SGNH_hydro"/>
</dbReference>
<protein>
    <recommendedName>
        <fullName evidence="2">SGNH hydrolase-type esterase domain-containing protein</fullName>
    </recommendedName>
</protein>
<feature type="domain" description="SGNH hydrolase-type esterase" evidence="2">
    <location>
        <begin position="12"/>
        <end position="230"/>
    </location>
</feature>
<organism evidence="3 4">
    <name type="scientific">Verruconis gallopava</name>
    <dbReference type="NCBI Taxonomy" id="253628"/>
    <lineage>
        <taxon>Eukaryota</taxon>
        <taxon>Fungi</taxon>
        <taxon>Dikarya</taxon>
        <taxon>Ascomycota</taxon>
        <taxon>Pezizomycotina</taxon>
        <taxon>Dothideomycetes</taxon>
        <taxon>Pleosporomycetidae</taxon>
        <taxon>Venturiales</taxon>
        <taxon>Sympoventuriaceae</taxon>
        <taxon>Verruconis</taxon>
    </lineage>
</organism>
<gene>
    <name evidence="3" type="ORF">PV09_05259</name>
</gene>
<dbReference type="Proteomes" id="UP000053259">
    <property type="component" value="Unassembled WGS sequence"/>
</dbReference>
<proteinExistence type="predicted"/>
<evidence type="ECO:0000313" key="4">
    <source>
        <dbReference type="Proteomes" id="UP000053259"/>
    </source>
</evidence>
<keyword evidence="4" id="KW-1185">Reference proteome</keyword>
<dbReference type="PANTHER" id="PTHR37981">
    <property type="entry name" value="LIPASE 2"/>
    <property type="match status" value="1"/>
</dbReference>
<sequence length="255" mass="26703">MVLLSNLVIASLGSSYASGPGIAPQLEPTDAQRSGNNYAHLLAQKLTGSMLTDLSVSGATLTNMLNSSQTSGSTTFPPQIEGVPADSDLILVLGGGNDINYVGGLDNDSNSTVDVDSLAAKYGTVLDALHAKAADAHIMVVTYLTVLGADVIPAGEDGANVPFNASRVAYHQDVAAKLHQATLDVITGREEWAEVVDVVEPSWTHGVGAAEPWVNGADGNPANHPRAIGHVQIANMLYNRLQGESGKKLKRRTRR</sequence>
<dbReference type="EMBL" id="KN847544">
    <property type="protein sequence ID" value="KIW03492.1"/>
    <property type="molecule type" value="Genomic_DNA"/>
</dbReference>
<accession>A0A0D1YSA3</accession>
<feature type="chain" id="PRO_5002237174" description="SGNH hydrolase-type esterase domain-containing protein" evidence="1">
    <location>
        <begin position="18"/>
        <end position="255"/>
    </location>
</feature>
<dbReference type="AlphaFoldDB" id="A0A0D1YSA3"/>
<feature type="signal peptide" evidence="1">
    <location>
        <begin position="1"/>
        <end position="17"/>
    </location>
</feature>
<dbReference type="InParanoid" id="A0A0D1YSA3"/>
<dbReference type="CDD" id="cd01823">
    <property type="entry name" value="SEST_like"/>
    <property type="match status" value="1"/>
</dbReference>
<dbReference type="InterPro" id="IPR037460">
    <property type="entry name" value="SEST-like"/>
</dbReference>
<evidence type="ECO:0000259" key="2">
    <source>
        <dbReference type="Pfam" id="PF13472"/>
    </source>
</evidence>